<reference evidence="2 4" key="3">
    <citation type="submission" date="2018-12" db="EMBL/GenBank/DDBJ databases">
        <title>Whole-genome sequences of fifteen clinical Streptococcus suis strains isolated from pigs between 2006 and 2018.</title>
        <authorList>
            <person name="Stevens M.J.A."/>
            <person name="Cernela N."/>
            <person name="Spoerry Serrano N."/>
            <person name="Schmitt S."/>
            <person name="Schrenzel J."/>
            <person name="Stephan R."/>
        </authorList>
    </citation>
    <scope>NUCLEOTIDE SEQUENCE [LARGE SCALE GENOMIC DNA]</scope>
    <source>
        <strain evidence="2 4">SS1014</strain>
    </source>
</reference>
<dbReference type="EMBL" id="FIHS01000007">
    <property type="protein sequence ID" value="CYV33115.1"/>
    <property type="molecule type" value="Genomic_DNA"/>
</dbReference>
<dbReference type="EMBL" id="RSDG01000016">
    <property type="protein sequence ID" value="RRR49460.1"/>
    <property type="molecule type" value="Genomic_DNA"/>
</dbReference>
<dbReference type="Proteomes" id="UP000273973">
    <property type="component" value="Unassembled WGS sequence"/>
</dbReference>
<proteinExistence type="predicted"/>
<gene>
    <name evidence="1" type="primary">chbF_1</name>
    <name evidence="2" type="ORF">EJA00_03635</name>
    <name evidence="1" type="ORF">ERS132431_00777</name>
</gene>
<reference evidence="2 4" key="2">
    <citation type="submission" date="2018-11" db="EMBL/GenBank/DDBJ databases">
        <authorList>
            <person name="Stevens M.J."/>
            <person name="Cernela N."/>
            <person name="Spoerry Serrano N."/>
            <person name="Schmitt S."/>
            <person name="Schrenzel J."/>
            <person name="Stephan R."/>
        </authorList>
    </citation>
    <scope>NUCLEOTIDE SEQUENCE [LARGE SCALE GENOMIC DNA]</scope>
    <source>
        <strain evidence="2 4">SS1014</strain>
    </source>
</reference>
<dbReference type="EC" id="3.2.1.86" evidence="1"/>
<reference evidence="1 3" key="1">
    <citation type="submission" date="2016-02" db="EMBL/GenBank/DDBJ databases">
        <authorList>
            <consortium name="Pathogen Informatics"/>
        </authorList>
    </citation>
    <scope>NUCLEOTIDE SEQUENCE [LARGE SCALE GENOMIC DNA]</scope>
    <source>
        <strain evidence="1 3">LSS69</strain>
    </source>
</reference>
<evidence type="ECO:0000313" key="3">
    <source>
        <dbReference type="Proteomes" id="UP000071533"/>
    </source>
</evidence>
<dbReference type="GO" id="GO:0008706">
    <property type="term" value="F:6-phospho-beta-glucosidase activity"/>
    <property type="evidence" value="ECO:0007669"/>
    <property type="project" value="UniProtKB-EC"/>
</dbReference>
<evidence type="ECO:0000313" key="1">
    <source>
        <dbReference type="EMBL" id="CYV33115.1"/>
    </source>
</evidence>
<name>A0A0Z8ICR2_STRSU</name>
<dbReference type="SUPFAM" id="SSF56327">
    <property type="entry name" value="LDH C-terminal domain-like"/>
    <property type="match status" value="1"/>
</dbReference>
<accession>A0A0Z8ICR2</accession>
<dbReference type="GO" id="GO:0016616">
    <property type="term" value="F:oxidoreductase activity, acting on the CH-OH group of donors, NAD or NADP as acceptor"/>
    <property type="evidence" value="ECO:0007669"/>
    <property type="project" value="InterPro"/>
</dbReference>
<evidence type="ECO:0000313" key="2">
    <source>
        <dbReference type="EMBL" id="RRR49460.1"/>
    </source>
</evidence>
<dbReference type="InterPro" id="IPR015955">
    <property type="entry name" value="Lactate_DH/Glyco_Ohase_4_C"/>
</dbReference>
<dbReference type="Proteomes" id="UP000071533">
    <property type="component" value="Unassembled WGS sequence"/>
</dbReference>
<evidence type="ECO:0000313" key="4">
    <source>
        <dbReference type="Proteomes" id="UP000273973"/>
    </source>
</evidence>
<keyword evidence="1" id="KW-0326">Glycosidase</keyword>
<sequence length="65" mass="7267">MELVTVQAAMTGDYSLALQAFTLNPLISNGLQAEALLQDMLLAHENYLPQFAPAIEHIKERRNNQ</sequence>
<dbReference type="Gene3D" id="3.90.110.10">
    <property type="entry name" value="Lactate dehydrogenase/glycoside hydrolase, family 4, C-terminal"/>
    <property type="match status" value="1"/>
</dbReference>
<organism evidence="1 3">
    <name type="scientific">Streptococcus suis</name>
    <dbReference type="NCBI Taxonomy" id="1307"/>
    <lineage>
        <taxon>Bacteria</taxon>
        <taxon>Bacillati</taxon>
        <taxon>Bacillota</taxon>
        <taxon>Bacilli</taxon>
        <taxon>Lactobacillales</taxon>
        <taxon>Streptococcaceae</taxon>
        <taxon>Streptococcus</taxon>
    </lineage>
</organism>
<protein>
    <submittedName>
        <fullName evidence="1">Alpha-galactosidase/6-phospho-beta-glucosidase</fullName>
        <ecNumber evidence="1">3.2.1.86</ecNumber>
    </submittedName>
</protein>
<dbReference type="AlphaFoldDB" id="A0A0Z8ICR2"/>
<keyword evidence="1" id="KW-0378">Hydrolase</keyword>